<feature type="transmembrane region" description="Helical" evidence="3">
    <location>
        <begin position="2932"/>
        <end position="2950"/>
    </location>
</feature>
<keyword evidence="1" id="KW-1015">Disulfide bond</keyword>
<keyword evidence="3" id="KW-0472">Membrane</keyword>
<feature type="compositionally biased region" description="Low complexity" evidence="2">
    <location>
        <begin position="502"/>
        <end position="527"/>
    </location>
</feature>
<evidence type="ECO:0000256" key="1">
    <source>
        <dbReference type="ARBA" id="ARBA00023157"/>
    </source>
</evidence>
<feature type="compositionally biased region" description="Low complexity" evidence="2">
    <location>
        <begin position="2490"/>
        <end position="2515"/>
    </location>
</feature>
<feature type="region of interest" description="Disordered" evidence="2">
    <location>
        <begin position="2240"/>
        <end position="2265"/>
    </location>
</feature>
<organism evidence="5 6">
    <name type="scientific">Gonium pectorale</name>
    <name type="common">Green alga</name>
    <dbReference type="NCBI Taxonomy" id="33097"/>
    <lineage>
        <taxon>Eukaryota</taxon>
        <taxon>Viridiplantae</taxon>
        <taxon>Chlorophyta</taxon>
        <taxon>core chlorophytes</taxon>
        <taxon>Chlorophyceae</taxon>
        <taxon>CS clade</taxon>
        <taxon>Chlamydomonadales</taxon>
        <taxon>Volvocaceae</taxon>
        <taxon>Gonium</taxon>
    </lineage>
</organism>
<dbReference type="Pfam" id="PF00530">
    <property type="entry name" value="SRCR"/>
    <property type="match status" value="1"/>
</dbReference>
<feature type="transmembrane region" description="Helical" evidence="3">
    <location>
        <begin position="2750"/>
        <end position="2774"/>
    </location>
</feature>
<evidence type="ECO:0000313" key="5">
    <source>
        <dbReference type="EMBL" id="KXZ45588.1"/>
    </source>
</evidence>
<feature type="region of interest" description="Disordered" evidence="2">
    <location>
        <begin position="580"/>
        <end position="600"/>
    </location>
</feature>
<feature type="compositionally biased region" description="Gly residues" evidence="2">
    <location>
        <begin position="652"/>
        <end position="673"/>
    </location>
</feature>
<feature type="transmembrane region" description="Helical" evidence="3">
    <location>
        <begin position="3109"/>
        <end position="3133"/>
    </location>
</feature>
<evidence type="ECO:0000256" key="2">
    <source>
        <dbReference type="SAM" id="MobiDB-lite"/>
    </source>
</evidence>
<feature type="transmembrane region" description="Helical" evidence="3">
    <location>
        <begin position="3081"/>
        <end position="3102"/>
    </location>
</feature>
<feature type="domain" description="SRCR" evidence="4">
    <location>
        <begin position="1"/>
        <end position="43"/>
    </location>
</feature>
<keyword evidence="3" id="KW-1133">Transmembrane helix</keyword>
<evidence type="ECO:0000313" key="6">
    <source>
        <dbReference type="Proteomes" id="UP000075714"/>
    </source>
</evidence>
<dbReference type="PROSITE" id="PS50287">
    <property type="entry name" value="SRCR_2"/>
    <property type="match status" value="1"/>
</dbReference>
<dbReference type="InterPro" id="IPR036772">
    <property type="entry name" value="SRCR-like_dom_sf"/>
</dbReference>
<dbReference type="GO" id="GO:0016020">
    <property type="term" value="C:membrane"/>
    <property type="evidence" value="ECO:0007669"/>
    <property type="project" value="InterPro"/>
</dbReference>
<dbReference type="PANTHER" id="PTHR19862">
    <property type="entry name" value="WD REPEAT-CONTAINING PROTEIN 48"/>
    <property type="match status" value="1"/>
</dbReference>
<dbReference type="InterPro" id="IPR011050">
    <property type="entry name" value="Pectin_lyase_fold/virulence"/>
</dbReference>
<accession>A0A150G6Y1</accession>
<feature type="region of interest" description="Disordered" evidence="2">
    <location>
        <begin position="652"/>
        <end position="675"/>
    </location>
</feature>
<gene>
    <name evidence="5" type="ORF">GPECTOR_53g81</name>
</gene>
<dbReference type="SUPFAM" id="SSF56487">
    <property type="entry name" value="SRCR-like"/>
    <property type="match status" value="1"/>
</dbReference>
<dbReference type="SUPFAM" id="SSF51126">
    <property type="entry name" value="Pectin lyase-like"/>
    <property type="match status" value="1"/>
</dbReference>
<feature type="region of interest" description="Disordered" evidence="2">
    <location>
        <begin position="2490"/>
        <end position="2520"/>
    </location>
</feature>
<evidence type="ECO:0000256" key="3">
    <source>
        <dbReference type="SAM" id="Phobius"/>
    </source>
</evidence>
<dbReference type="Proteomes" id="UP000075714">
    <property type="component" value="Unassembled WGS sequence"/>
</dbReference>
<dbReference type="OrthoDB" id="547291at2759"/>
<feature type="region of interest" description="Disordered" evidence="2">
    <location>
        <begin position="2094"/>
        <end position="2123"/>
    </location>
</feature>
<dbReference type="InterPro" id="IPR006626">
    <property type="entry name" value="PbH1"/>
</dbReference>
<dbReference type="EMBL" id="LSYV01000054">
    <property type="protein sequence ID" value="KXZ45588.1"/>
    <property type="molecule type" value="Genomic_DNA"/>
</dbReference>
<dbReference type="GO" id="GO:0043130">
    <property type="term" value="F:ubiquitin binding"/>
    <property type="evidence" value="ECO:0007669"/>
    <property type="project" value="TreeGrafter"/>
</dbReference>
<feature type="transmembrane region" description="Helical" evidence="3">
    <location>
        <begin position="3054"/>
        <end position="3075"/>
    </location>
</feature>
<dbReference type="InterPro" id="IPR051246">
    <property type="entry name" value="WDR48"/>
</dbReference>
<dbReference type="InterPro" id="IPR001190">
    <property type="entry name" value="SRCR"/>
</dbReference>
<dbReference type="GO" id="GO:0000724">
    <property type="term" value="P:double-strand break repair via homologous recombination"/>
    <property type="evidence" value="ECO:0007669"/>
    <property type="project" value="TreeGrafter"/>
</dbReference>
<protein>
    <recommendedName>
        <fullName evidence="4">SRCR domain-containing protein</fullName>
    </recommendedName>
</protein>
<feature type="region of interest" description="Disordered" evidence="2">
    <location>
        <begin position="501"/>
        <end position="527"/>
    </location>
</feature>
<keyword evidence="3" id="KW-0812">Transmembrane</keyword>
<keyword evidence="6" id="KW-1185">Reference proteome</keyword>
<sequence length="3217" mass="324561">MTGPMLLDELGCTGDEARLLECPHNGWGRHDCEQAEAVGVRCLGEPGSPPPGGAVPPPGVLPAPTPALGRNLTVPPPVRCLALPANRTGDCGADSVPPLFYFEKGVNIIATYRVVYEYPDGAHSCPSPLEVSANITRGGPEVLVRLDNAAVQSVAAQAAAAVKAAGGGAGSGGEGARGLRLVLQRRGLSGTVLGLGPDWLVSTWVNVFSAVLPSPGDVRGIDGYLFYNASEGSLNPPGPAVAGWRWKYGSLGFTDGYLPSVLPALTASYPAFTSISNSTSPDGAEEATGSGGISATYQLTYELAGGRFSFPHPTRFAVRHPVATTPLLLYVQLASTVHPADLAALLLQRVEGGAVWTVARLGASSPVVVSGQRGLVFLDATSRDTHEVEVDVPAMVGPLLLPGFSSSGVRAVAGDPPAPGGPSDVGSGSGGGRWGITLDGAGAGGLRLTLIDSVIAGVPLSPHGPLLWCRGCEELVLVNVTIRDLAPHEFALTGGSADAPVASATAGAESPSASSSPPSPTNGTTYNVHGALAAGGLVAARVAETTCSDVRGAHGWACLLLGFKPPSSCNLAVRPRAPYNHHHHHHQQASAATDGPPPQLSVEHCALERNQVVAAGGVADASAGPMRDLLLRAGLGGAGAIAVVAEDDRVGAGGGGDGGGGEDGSGGSGGGGSSAAPLSLRITDSVLSGNAGGSGAALYSGAWTGSVLVWNSSLSSNKAECGGALYLASNVSRLVVHEGSAVDNNTATQREGGAFFVAGSLGELVVDGRSSVSSNAAFGDGGGGLFAELEVRYVAVQGGSSADRNRAPGFVTAAGSADDGSGAGGAGNGAGDAGGDVAAGLNDGGYGGFVASDGRSVRTAVSSNKGTTFVVSGGSSVCGNSARQGGVLLTYWLESFVVSDGSRVDRNSASLEAGVLQVVSLFYFDTEEYYKDRHMRAVLITGNSSMSYNVAYKYGVMSLPDYSTLALFHVDNNSRVDANGADVAPAVLYCDTMLDIVVSGNSSMSYNDAGGEGDGGVIFAWYSVRSLYVESGGRVCNNTLRSGKGGVLYTRTLTSIALRGGAIVANNSASGNGGVVSVNALTGGLDISGGAALSNNTALYGSGGAVAVQTDMAWIHVDGGAVVGNAASQDGGAVHVGRDLVGNAVLRNGAVVEGNRAVTRNGGFVSLGRYLTGYFWLRNGSRLCDCSAGVSGGALFVRETVFVELYVGENSTACRNAAYGMDGGMAYIGFGTDRVQVQGGSSVVGNSAAGYGGAVYVGRQVTNVTVAAGSSMTDNHAGADGGALFADAVSNLVLSGAAAADGNTAGGDGGLLRASRLTSLALLGSRAAANVAGRSGGVVAVQAPPDAVLLEGCELSGNVAERGAGGVLSIAVPQPGSPLLSQVAGRARYVVRGGSVLAGNGAYLDGGALCVAADAASDPTGPGSNAPAVELTVLLTGSHFSANYAGGAGGVLSLSSPAAGALSARVLVSDCTFGGNVAGAGGFLQGSSTSSGYGGAIAVASTPKFRADAVMAAVQRTAAAAAAVTNASAAAGGERTGGGDSALEAAAALLQGEGARGTGDGGASEGAGVSVSLDSACSLRLERSTFEGNACEQSGGAVAAVSCPTVVANCSFRDNVAGIAGGGFAAIVEAVLVGDIAGQAAVGAGRRRQQELPVDGIGDGAVASGSTAGGEELLPYWLQVSNTAFESNVARWGCGGGLYAEVAVGAGAHVGGGSAFRNNSAADYHGGGVCILSHGSGAVAVVSNGTLLSHNTAARFGGGVFATLASGSGNSLTVNGSVVLHGNSAAAGGALAVAAAPGSAAELWDVNAFDNIASNSGGALAVQCGDDDTVSAGASCGPEPLLTVSRCGLHDNAATKADGGAVYVAAGASAALYDSVLASNRAGRSGGGVAAAGCSGLVVVNVSISGSAAAQHGGGVFTHSCERVLLRNLNVTDNRAASGGAAFFAGLSDDNTTVAAVAAAAPPSAAARVVMLLDSMLARNLANVSDSGYRRFAGHGGGVFAYGNVSVLVAGTDLRDGNGAVAGSALASSQQCAAPRAGEAALAALVQSAWVRAGGGIANASAGGSAASLSQPPSEAETFPVWMADPLARSLQARCGHRDDHGPSSATSVATPLPPAPAPDCGSSDPALAPTCALYSMLAPCTEADDATETRLLEYASPASSASSSSSAASSSASAPPAAGRLAGSLLDVVPTHMVLESFQGQLRPGTPISISVRLYNGLMQPVQRDTLSVRISVAIEPAAKPLPGAEPPPTAAAAPGDGSQLLPSPQAPWQDAAIAYLDPGTATGGSLAVPVARGRATWPYLTARGWPGRYVLVFTATELEDRGLFTIPPLRVSLELLRCQPGEALDLSWSQQLGAQPSWLACERCGRGRFSLWRDERPDLWDVNATNYRQFMKEWASEAAEGAAACMPCPDQAICLGGALLAPGLGYWHSAPDSALFHRCPKEDACGKSASWGAGGWSSMPAVLPSRLQIMISAAGVLVNLNATAAAGGSGNDTTDGDYGSSGGSALASTATSSVSPPDPRSGWLGLCQLLWYHQATVLGFNADASTSSAAAGPSTPAANVSRTGGDGGAGWTDMTRISGVRELVSVCSALGEGVHRGDLATNPYLQLQCATGYASHLCATCTPGYFINAEFECRQCNTLQASLSLAVLSFLGGVALVLITNLRENYAVTHDGTSIVDEAASPADFLKVAIVHAQYYIIITRLPVAYPESIAKMQATISAVTGAESTVAFSYSCFFPGQPSAGQARAQLLGALLVPVVVVAVSMTIWTIRYLFFNRARMRRAGNLRSRNARKTPRSIEAAAAAAVATAVSHSAAYREDDWSSLPSVTSLRHSSVFIGTSVESEACGLPPRAASGAEDATRRSIDSPRAQRAAAVEFGPAVGPVVAPPITGPPSAGSGIRSKVSMARVRKALSSSFQKSNLLRILMRLDETLGLWQQLGILLMIAVFILYPGWAQAALSVFACYRIDDGVSGPFPERQQATWEYGYWIRDMAQRCYSGTHLAQYVPIGVAAVATFCLAPPLVSFALLWRNRRKLDAPGVRQRYGFLYSRYKDRYFWWESVLMLEELALVAVEVFGRALPVVSHQILLMLAAFILLSLVNMACAPARSRVIVLLEFLSMGVLSLTVTLSLYFVVSESIGTAAANTVGLIIMILNIALMAGFLLLVLRQSWGTVSARGASLARGIQRKPEVYIPQEYGMRIRIVMESGTGGNAATGASP</sequence>
<dbReference type="PANTHER" id="PTHR19862:SF14">
    <property type="entry name" value="WD REPEAT-CONTAINING PROTEIN 48"/>
    <property type="match status" value="1"/>
</dbReference>
<name>A0A150G6Y1_GONPE</name>
<feature type="transmembrane region" description="Helical" evidence="3">
    <location>
        <begin position="3145"/>
        <end position="3165"/>
    </location>
</feature>
<feature type="transmembrane region" description="Helical" evidence="3">
    <location>
        <begin position="3004"/>
        <end position="3028"/>
    </location>
</feature>
<dbReference type="SMART" id="SM00710">
    <property type="entry name" value="PbH1"/>
    <property type="match status" value="11"/>
</dbReference>
<dbReference type="Gene3D" id="3.10.250.10">
    <property type="entry name" value="SRCR-like domain"/>
    <property type="match status" value="1"/>
</dbReference>
<comment type="caution">
    <text evidence="5">The sequence shown here is derived from an EMBL/GenBank/DDBJ whole genome shotgun (WGS) entry which is preliminary data.</text>
</comment>
<evidence type="ECO:0000259" key="4">
    <source>
        <dbReference type="PROSITE" id="PS50287"/>
    </source>
</evidence>
<reference evidence="6" key="1">
    <citation type="journal article" date="2016" name="Nat. Commun.">
        <title>The Gonium pectorale genome demonstrates co-option of cell cycle regulation during the evolution of multicellularity.</title>
        <authorList>
            <person name="Hanschen E.R."/>
            <person name="Marriage T.N."/>
            <person name="Ferris P.J."/>
            <person name="Hamaji T."/>
            <person name="Toyoda A."/>
            <person name="Fujiyama A."/>
            <person name="Neme R."/>
            <person name="Noguchi H."/>
            <person name="Minakuchi Y."/>
            <person name="Suzuki M."/>
            <person name="Kawai-Toyooka H."/>
            <person name="Smith D.R."/>
            <person name="Sparks H."/>
            <person name="Anderson J."/>
            <person name="Bakaric R."/>
            <person name="Luria V."/>
            <person name="Karger A."/>
            <person name="Kirschner M.W."/>
            <person name="Durand P.M."/>
            <person name="Michod R.E."/>
            <person name="Nozaki H."/>
            <person name="Olson B.J."/>
        </authorList>
    </citation>
    <scope>NUCLEOTIDE SEQUENCE [LARGE SCALE GENOMIC DNA]</scope>
    <source>
        <strain evidence="6">NIES-2863</strain>
    </source>
</reference>
<proteinExistence type="predicted"/>